<evidence type="ECO:0000256" key="2">
    <source>
        <dbReference type="ARBA" id="ARBA00023002"/>
    </source>
</evidence>
<dbReference type="EMBL" id="CP066831">
    <property type="protein sequence ID" value="QQM38698.1"/>
    <property type="molecule type" value="Genomic_DNA"/>
</dbReference>
<dbReference type="PANTHER" id="PTHR43639:SF1">
    <property type="entry name" value="SHORT-CHAIN DEHYDROGENASE_REDUCTASE FAMILY PROTEIN"/>
    <property type="match status" value="1"/>
</dbReference>
<dbReference type="FunFam" id="3.40.50.720:FF:000084">
    <property type="entry name" value="Short-chain dehydrogenase reductase"/>
    <property type="match status" value="1"/>
</dbReference>
<organism evidence="4 5">
    <name type="scientific">Streptomyces liliifuscus</name>
    <dbReference type="NCBI Taxonomy" id="2797636"/>
    <lineage>
        <taxon>Bacteria</taxon>
        <taxon>Bacillati</taxon>
        <taxon>Actinomycetota</taxon>
        <taxon>Actinomycetes</taxon>
        <taxon>Kitasatosporales</taxon>
        <taxon>Streptomycetaceae</taxon>
        <taxon>Streptomyces</taxon>
    </lineage>
</organism>
<dbReference type="Gene3D" id="3.40.50.720">
    <property type="entry name" value="NAD(P)-binding Rossmann-like Domain"/>
    <property type="match status" value="1"/>
</dbReference>
<dbReference type="CDD" id="cd05233">
    <property type="entry name" value="SDR_c"/>
    <property type="match status" value="1"/>
</dbReference>
<accession>A0A7T7I0M7</accession>
<keyword evidence="5" id="KW-1185">Reference proteome</keyword>
<dbReference type="PRINTS" id="PR00080">
    <property type="entry name" value="SDRFAMILY"/>
</dbReference>
<dbReference type="Proteomes" id="UP000595636">
    <property type="component" value="Chromosome"/>
</dbReference>
<evidence type="ECO:0000259" key="3">
    <source>
        <dbReference type="SMART" id="SM00822"/>
    </source>
</evidence>
<evidence type="ECO:0000313" key="4">
    <source>
        <dbReference type="EMBL" id="QQM38698.1"/>
    </source>
</evidence>
<dbReference type="InterPro" id="IPR002347">
    <property type="entry name" value="SDR_fam"/>
</dbReference>
<dbReference type="InterPro" id="IPR057326">
    <property type="entry name" value="KR_dom"/>
</dbReference>
<proteinExistence type="inferred from homology"/>
<dbReference type="AlphaFoldDB" id="A0A7T7I0M7"/>
<gene>
    <name evidence="4" type="ORF">JEQ17_03930</name>
</gene>
<reference evidence="4 5" key="1">
    <citation type="submission" date="2020-12" db="EMBL/GenBank/DDBJ databases">
        <title>A novel species.</title>
        <authorList>
            <person name="Li K."/>
        </authorList>
    </citation>
    <scope>NUCLEOTIDE SEQUENCE [LARGE SCALE GENOMIC DNA]</scope>
    <source>
        <strain evidence="4 5">ZYC-3</strain>
    </source>
</reference>
<dbReference type="GO" id="GO:0016491">
    <property type="term" value="F:oxidoreductase activity"/>
    <property type="evidence" value="ECO:0007669"/>
    <property type="project" value="UniProtKB-KW"/>
</dbReference>
<dbReference type="InterPro" id="IPR036291">
    <property type="entry name" value="NAD(P)-bd_dom_sf"/>
</dbReference>
<evidence type="ECO:0000256" key="1">
    <source>
        <dbReference type="ARBA" id="ARBA00006484"/>
    </source>
</evidence>
<protein>
    <submittedName>
        <fullName evidence="4">SDR family oxidoreductase</fullName>
    </submittedName>
</protein>
<dbReference type="PROSITE" id="PS00061">
    <property type="entry name" value="ADH_SHORT"/>
    <property type="match status" value="1"/>
</dbReference>
<sequence length="263" mass="27313">MGALLEGHVMQRGTRLAGKTALVTGGGQGVGRGIALALAAEGAAVVITGRTESKLKDTAGEIAERGGRAYTVVGDVGERADVDRMVAETVREFGGLDVLVNNAQSSVQRRLESTSYEDVELTYRSGPLAVFHAMQAALPHLKETRGSVVNLGSSAAVQGEATFAAYAMAKEAIRGLTRVAAREWGAYGIRVNVICPAALSPAAEEYLAAHPQKAAELAREIPLGRLGAPETDIGRAVAALVSDDMVYLTGATLMLEGGRTLIG</sequence>
<evidence type="ECO:0000313" key="5">
    <source>
        <dbReference type="Proteomes" id="UP000595636"/>
    </source>
</evidence>
<comment type="similarity">
    <text evidence="1">Belongs to the short-chain dehydrogenases/reductases (SDR) family.</text>
</comment>
<name>A0A7T7I0M7_9ACTN</name>
<dbReference type="KEGG" id="slf:JEQ17_03930"/>
<feature type="domain" description="Ketoreductase" evidence="3">
    <location>
        <begin position="19"/>
        <end position="197"/>
    </location>
</feature>
<dbReference type="SUPFAM" id="SSF51735">
    <property type="entry name" value="NAD(P)-binding Rossmann-fold domains"/>
    <property type="match status" value="1"/>
</dbReference>
<keyword evidence="2" id="KW-0560">Oxidoreductase</keyword>
<dbReference type="PRINTS" id="PR00081">
    <property type="entry name" value="GDHRDH"/>
</dbReference>
<dbReference type="InterPro" id="IPR020904">
    <property type="entry name" value="Sc_DH/Rdtase_CS"/>
</dbReference>
<dbReference type="PANTHER" id="PTHR43639">
    <property type="entry name" value="OXIDOREDUCTASE, SHORT-CHAIN DEHYDROGENASE/REDUCTASE FAMILY (AFU_ORTHOLOGUE AFUA_5G02870)"/>
    <property type="match status" value="1"/>
</dbReference>
<dbReference type="Pfam" id="PF13561">
    <property type="entry name" value="adh_short_C2"/>
    <property type="match status" value="1"/>
</dbReference>
<dbReference type="SMART" id="SM00822">
    <property type="entry name" value="PKS_KR"/>
    <property type="match status" value="1"/>
</dbReference>